<dbReference type="SUPFAM" id="SSF52087">
    <property type="entry name" value="CRAL/TRIO domain"/>
    <property type="match status" value="1"/>
</dbReference>
<dbReference type="AlphaFoldDB" id="A0A0J8B3F9"/>
<dbReference type="Pfam" id="PF03765">
    <property type="entry name" value="CRAL_TRIO_N"/>
    <property type="match status" value="1"/>
</dbReference>
<protein>
    <recommendedName>
        <fullName evidence="1">CRAL-TRIO domain-containing protein</fullName>
    </recommendedName>
</protein>
<dbReference type="InterPro" id="IPR001251">
    <property type="entry name" value="CRAL-TRIO_dom"/>
</dbReference>
<dbReference type="SMART" id="SM00516">
    <property type="entry name" value="SEC14"/>
    <property type="match status" value="1"/>
</dbReference>
<accession>A0A0J8B3F9</accession>
<evidence type="ECO:0000313" key="2">
    <source>
        <dbReference type="EMBL" id="KMS95674.1"/>
    </source>
</evidence>
<sequence length="271" mass="31336">MSTQETIYEESKVKTEKILESKSQNEEEICGQINGKENPVEQHKLSLMRIAVEQRDPSAKEADDFLLRRFLRARDLDVEKAAGMFLKYLKWRRTFVPNGFISEAEIQYDLSHNKMFLGGFDKQGRPINIVFGARHFQNPKQGGPDEFKRFCVYSLDKICSRIPAGQEQYLGIADLQGWGYANVDIRAYTGVLSLLQDCYPERLGKMLIIHAPRIFMAVWKIIYPFIDEKTKTKMIFVENRHLKSTLLEHIDESQLPEIYGGKMPLVPIQEA</sequence>
<proteinExistence type="predicted"/>
<keyword evidence="3" id="KW-1185">Reference proteome</keyword>
<dbReference type="Gramene" id="KMS95674">
    <property type="protein sequence ID" value="KMS95674"/>
    <property type="gene ID" value="BVRB_006090"/>
</dbReference>
<dbReference type="Gene3D" id="3.40.525.10">
    <property type="entry name" value="CRAL-TRIO lipid binding domain"/>
    <property type="match status" value="1"/>
</dbReference>
<evidence type="ECO:0000313" key="3">
    <source>
        <dbReference type="Proteomes" id="UP000035740"/>
    </source>
</evidence>
<organism evidence="2 3">
    <name type="scientific">Beta vulgaris subsp. vulgaris</name>
    <name type="common">Beet</name>
    <dbReference type="NCBI Taxonomy" id="3555"/>
    <lineage>
        <taxon>Eukaryota</taxon>
        <taxon>Viridiplantae</taxon>
        <taxon>Streptophyta</taxon>
        <taxon>Embryophyta</taxon>
        <taxon>Tracheophyta</taxon>
        <taxon>Spermatophyta</taxon>
        <taxon>Magnoliopsida</taxon>
        <taxon>eudicotyledons</taxon>
        <taxon>Gunneridae</taxon>
        <taxon>Pentapetalae</taxon>
        <taxon>Caryophyllales</taxon>
        <taxon>Chenopodiaceae</taxon>
        <taxon>Betoideae</taxon>
        <taxon>Beta</taxon>
    </lineage>
</organism>
<dbReference type="OMA" id="NHYSANR"/>
<dbReference type="Pfam" id="PF00650">
    <property type="entry name" value="CRAL_TRIO"/>
    <property type="match status" value="1"/>
</dbReference>
<dbReference type="InterPro" id="IPR011074">
    <property type="entry name" value="CRAL/TRIO_N_dom"/>
</dbReference>
<dbReference type="PANTHER" id="PTHR46277">
    <property type="entry name" value="OS03G0850700 PROTEIN"/>
    <property type="match status" value="1"/>
</dbReference>
<dbReference type="CDD" id="cd00170">
    <property type="entry name" value="SEC14"/>
    <property type="match status" value="1"/>
</dbReference>
<dbReference type="eggNOG" id="KOG1470">
    <property type="taxonomic scope" value="Eukaryota"/>
</dbReference>
<evidence type="ECO:0000259" key="1">
    <source>
        <dbReference type="PROSITE" id="PS50191"/>
    </source>
</evidence>
<dbReference type="SMART" id="SM01100">
    <property type="entry name" value="CRAL_TRIO_N"/>
    <property type="match status" value="1"/>
</dbReference>
<dbReference type="PROSITE" id="PS50191">
    <property type="entry name" value="CRAL_TRIO"/>
    <property type="match status" value="1"/>
</dbReference>
<dbReference type="SUPFAM" id="SSF46938">
    <property type="entry name" value="CRAL/TRIO N-terminal domain"/>
    <property type="match status" value="1"/>
</dbReference>
<reference evidence="2 3" key="1">
    <citation type="journal article" date="2014" name="Nature">
        <title>The genome of the recently domesticated crop plant sugar beet (Beta vulgaris).</title>
        <authorList>
            <person name="Dohm J.C."/>
            <person name="Minoche A.E."/>
            <person name="Holtgrawe D."/>
            <person name="Capella-Gutierrez S."/>
            <person name="Zakrzewski F."/>
            <person name="Tafer H."/>
            <person name="Rupp O."/>
            <person name="Sorensen T.R."/>
            <person name="Stracke R."/>
            <person name="Reinhardt R."/>
            <person name="Goesmann A."/>
            <person name="Kraft T."/>
            <person name="Schulz B."/>
            <person name="Stadler P.F."/>
            <person name="Schmidt T."/>
            <person name="Gabaldon T."/>
            <person name="Lehrach H."/>
            <person name="Weisshaar B."/>
            <person name="Himmelbauer H."/>
        </authorList>
    </citation>
    <scope>NUCLEOTIDE SEQUENCE [LARGE SCALE GENOMIC DNA]</scope>
    <source>
        <tissue evidence="2">Taproot</tissue>
    </source>
</reference>
<dbReference type="InterPro" id="IPR036273">
    <property type="entry name" value="CRAL/TRIO_N_dom_sf"/>
</dbReference>
<gene>
    <name evidence="2" type="ORF">BVRB_006090</name>
</gene>
<dbReference type="InterPro" id="IPR036865">
    <property type="entry name" value="CRAL-TRIO_dom_sf"/>
</dbReference>
<dbReference type="OrthoDB" id="1434354at2759"/>
<feature type="domain" description="CRAL-TRIO" evidence="1">
    <location>
        <begin position="116"/>
        <end position="267"/>
    </location>
</feature>
<dbReference type="EMBL" id="KQ090445">
    <property type="protein sequence ID" value="KMS95674.1"/>
    <property type="molecule type" value="Genomic_DNA"/>
</dbReference>
<name>A0A0J8B3F9_BETVV</name>
<dbReference type="PANTHER" id="PTHR46277:SF19">
    <property type="entry name" value="RANDOM SLUG PROTEIN 5-LIKE"/>
    <property type="match status" value="1"/>
</dbReference>
<dbReference type="Proteomes" id="UP000035740">
    <property type="component" value="Unassembled WGS sequence"/>
</dbReference>